<dbReference type="AlphaFoldDB" id="A0A084J943"/>
<dbReference type="EMBL" id="JPMD01000035">
    <property type="protein sequence ID" value="KEZ85477.1"/>
    <property type="molecule type" value="Genomic_DNA"/>
</dbReference>
<reference evidence="3 4" key="1">
    <citation type="submission" date="2014-07" db="EMBL/GenBank/DDBJ databases">
        <title>Draft genome of Clostridium sulfidigenes 113A isolated from sediments associated with methane hydrate from Krishna Godavari basin.</title>
        <authorList>
            <person name="Honkalas V.S."/>
            <person name="Dabir A.P."/>
            <person name="Arora P."/>
            <person name="Dhakephalkar P.K."/>
        </authorList>
    </citation>
    <scope>NUCLEOTIDE SEQUENCE [LARGE SCALE GENOMIC DNA]</scope>
    <source>
        <strain evidence="3 4">113A</strain>
    </source>
</reference>
<dbReference type="Proteomes" id="UP000028542">
    <property type="component" value="Unassembled WGS sequence"/>
</dbReference>
<comment type="caution">
    <text evidence="3">The sequence shown here is derived from an EMBL/GenBank/DDBJ whole genome shotgun (WGS) entry which is preliminary data.</text>
</comment>
<keyword evidence="2" id="KW-0472">Membrane</keyword>
<dbReference type="Pfam" id="PF10960">
    <property type="entry name" value="Holin_BhlA"/>
    <property type="match status" value="1"/>
</dbReference>
<evidence type="ECO:0000313" key="4">
    <source>
        <dbReference type="Proteomes" id="UP000028542"/>
    </source>
</evidence>
<proteinExistence type="predicted"/>
<evidence type="ECO:0000256" key="1">
    <source>
        <dbReference type="SAM" id="Coils"/>
    </source>
</evidence>
<evidence type="ECO:0000256" key="2">
    <source>
        <dbReference type="SAM" id="Phobius"/>
    </source>
</evidence>
<name>A0A084J943_9CLOT</name>
<evidence type="ECO:0000313" key="3">
    <source>
        <dbReference type="EMBL" id="KEZ85477.1"/>
    </source>
</evidence>
<dbReference type="RefSeq" id="WP_035134549.1">
    <property type="nucleotide sequence ID" value="NZ_JPMD01000035.1"/>
</dbReference>
<gene>
    <name evidence="3" type="ORF">IO99_14515</name>
</gene>
<feature type="transmembrane region" description="Helical" evidence="2">
    <location>
        <begin position="6"/>
        <end position="27"/>
    </location>
</feature>
<dbReference type="eggNOG" id="ENOG50333H5">
    <property type="taxonomic scope" value="Bacteria"/>
</dbReference>
<feature type="coiled-coil region" evidence="1">
    <location>
        <begin position="51"/>
        <end position="78"/>
    </location>
</feature>
<keyword evidence="2" id="KW-1133">Transmembrane helix</keyword>
<protein>
    <recommendedName>
        <fullName evidence="5">Bacteriocin UviB</fullName>
    </recommendedName>
</protein>
<keyword evidence="4" id="KW-1185">Reference proteome</keyword>
<organism evidence="3 4">
    <name type="scientific">Clostridium sulfidigenes</name>
    <dbReference type="NCBI Taxonomy" id="318464"/>
    <lineage>
        <taxon>Bacteria</taxon>
        <taxon>Bacillati</taxon>
        <taxon>Bacillota</taxon>
        <taxon>Clostridia</taxon>
        <taxon>Eubacteriales</taxon>
        <taxon>Clostridiaceae</taxon>
        <taxon>Clostridium</taxon>
    </lineage>
</organism>
<keyword evidence="2" id="KW-0812">Transmembrane</keyword>
<accession>A0A084J943</accession>
<keyword evidence="1" id="KW-0175">Coiled coil</keyword>
<evidence type="ECO:0008006" key="5">
    <source>
        <dbReference type="Google" id="ProtNLM"/>
    </source>
</evidence>
<sequence>MENEILKVALSQGIWAVLSIFLLFYILKAQEKRDVKEEEREKNYQDVISHLTDKLRIVDEVKKDVEDLKKDVGDLKNYMRKN</sequence>
<dbReference type="InterPro" id="IPR024405">
    <property type="entry name" value="Phage_BhlA/UviB"/>
</dbReference>